<name>A0ABN3RW83_9ACTN</name>
<sequence length="116" mass="11633">MPDPAADPRPGRAPKALGGLAALACVACCALPVLITAGVVGAGTGAVVGWLPALTVVLAVLAAGTWWLGQRGRSCSGAPKTAGEGECCYTMSADRGRPRPRRRPRSPTAIGPTVTT</sequence>
<evidence type="ECO:0000256" key="2">
    <source>
        <dbReference type="SAM" id="Phobius"/>
    </source>
</evidence>
<feature type="region of interest" description="Disordered" evidence="1">
    <location>
        <begin position="90"/>
        <end position="116"/>
    </location>
</feature>
<keyword evidence="2" id="KW-0472">Membrane</keyword>
<proteinExistence type="predicted"/>
<keyword evidence="2" id="KW-1133">Transmembrane helix</keyword>
<evidence type="ECO:0000313" key="4">
    <source>
        <dbReference type="Proteomes" id="UP001500151"/>
    </source>
</evidence>
<evidence type="ECO:0000313" key="3">
    <source>
        <dbReference type="EMBL" id="GAA2662284.1"/>
    </source>
</evidence>
<dbReference type="EMBL" id="BAAASJ010000122">
    <property type="protein sequence ID" value="GAA2662284.1"/>
    <property type="molecule type" value="Genomic_DNA"/>
</dbReference>
<accession>A0ABN3RW83</accession>
<keyword evidence="2" id="KW-0812">Transmembrane</keyword>
<reference evidence="3 4" key="1">
    <citation type="journal article" date="2019" name="Int. J. Syst. Evol. Microbiol.">
        <title>The Global Catalogue of Microorganisms (GCM) 10K type strain sequencing project: providing services to taxonomists for standard genome sequencing and annotation.</title>
        <authorList>
            <consortium name="The Broad Institute Genomics Platform"/>
            <consortium name="The Broad Institute Genome Sequencing Center for Infectious Disease"/>
            <person name="Wu L."/>
            <person name="Ma J."/>
        </authorList>
    </citation>
    <scope>NUCLEOTIDE SEQUENCE [LARGE SCALE GENOMIC DNA]</scope>
    <source>
        <strain evidence="3 4">JCM 4524</strain>
    </source>
</reference>
<keyword evidence="4" id="KW-1185">Reference proteome</keyword>
<dbReference type="RefSeq" id="WP_344396499.1">
    <property type="nucleotide sequence ID" value="NZ_BAAASJ010000122.1"/>
</dbReference>
<comment type="caution">
    <text evidence="3">The sequence shown here is derived from an EMBL/GenBank/DDBJ whole genome shotgun (WGS) entry which is preliminary data.</text>
</comment>
<evidence type="ECO:0008006" key="5">
    <source>
        <dbReference type="Google" id="ProtNLM"/>
    </source>
</evidence>
<evidence type="ECO:0000256" key="1">
    <source>
        <dbReference type="SAM" id="MobiDB-lite"/>
    </source>
</evidence>
<gene>
    <name evidence="3" type="ORF">GCM10010307_81200</name>
</gene>
<feature type="transmembrane region" description="Helical" evidence="2">
    <location>
        <begin position="20"/>
        <end position="41"/>
    </location>
</feature>
<dbReference type="Proteomes" id="UP001500151">
    <property type="component" value="Unassembled WGS sequence"/>
</dbReference>
<protein>
    <recommendedName>
        <fullName evidence="5">Mercury transporter</fullName>
    </recommendedName>
</protein>
<organism evidence="3 4">
    <name type="scientific">Streptomyces vastus</name>
    <dbReference type="NCBI Taxonomy" id="285451"/>
    <lineage>
        <taxon>Bacteria</taxon>
        <taxon>Bacillati</taxon>
        <taxon>Actinomycetota</taxon>
        <taxon>Actinomycetes</taxon>
        <taxon>Kitasatosporales</taxon>
        <taxon>Streptomycetaceae</taxon>
        <taxon>Streptomyces</taxon>
    </lineage>
</organism>
<feature type="transmembrane region" description="Helical" evidence="2">
    <location>
        <begin position="47"/>
        <end position="68"/>
    </location>
</feature>